<reference evidence="8" key="1">
    <citation type="journal article" date="2010" name="Nature">
        <title>The Amphimedon queenslandica genome and the evolution of animal complexity.</title>
        <authorList>
            <person name="Srivastava M."/>
            <person name="Simakov O."/>
            <person name="Chapman J."/>
            <person name="Fahey B."/>
            <person name="Gauthier M.E."/>
            <person name="Mitros T."/>
            <person name="Richards G.S."/>
            <person name="Conaco C."/>
            <person name="Dacre M."/>
            <person name="Hellsten U."/>
            <person name="Larroux C."/>
            <person name="Putnam N.H."/>
            <person name="Stanke M."/>
            <person name="Adamska M."/>
            <person name="Darling A."/>
            <person name="Degnan S.M."/>
            <person name="Oakley T.H."/>
            <person name="Plachetzki D.C."/>
            <person name="Zhai Y."/>
            <person name="Adamski M."/>
            <person name="Calcino A."/>
            <person name="Cummins S.F."/>
            <person name="Goodstein D.M."/>
            <person name="Harris C."/>
            <person name="Jackson D.J."/>
            <person name="Leys S.P."/>
            <person name="Shu S."/>
            <person name="Woodcroft B.J."/>
            <person name="Vervoort M."/>
            <person name="Kosik K.S."/>
            <person name="Manning G."/>
            <person name="Degnan B.M."/>
            <person name="Rokhsar D.S."/>
        </authorList>
    </citation>
    <scope>NUCLEOTIDE SEQUENCE [LARGE SCALE GENOMIC DNA]</scope>
</reference>
<dbReference type="Pfam" id="PF03810">
    <property type="entry name" value="IBN_N"/>
    <property type="match status" value="1"/>
</dbReference>
<evidence type="ECO:0000256" key="2">
    <source>
        <dbReference type="ARBA" id="ARBA00007991"/>
    </source>
</evidence>
<dbReference type="PANTHER" id="PTHR12363">
    <property type="entry name" value="TRANSPORTIN 3 AND IMPORTIN 13"/>
    <property type="match status" value="1"/>
</dbReference>
<dbReference type="PANTHER" id="PTHR12363:SF33">
    <property type="entry name" value="IMPORTIN-13"/>
    <property type="match status" value="1"/>
</dbReference>
<dbReference type="RefSeq" id="XP_019855184.1">
    <property type="nucleotide sequence ID" value="XM_019999625.1"/>
</dbReference>
<dbReference type="GO" id="GO:0005737">
    <property type="term" value="C:cytoplasm"/>
    <property type="evidence" value="ECO:0007669"/>
    <property type="project" value="TreeGrafter"/>
</dbReference>
<evidence type="ECO:0000256" key="4">
    <source>
        <dbReference type="ARBA" id="ARBA00022927"/>
    </source>
</evidence>
<dbReference type="AlphaFoldDB" id="A0AAN0JDW0"/>
<dbReference type="KEGG" id="aqu:100639451"/>
<comment type="similarity">
    <text evidence="2">Belongs to the importin beta family.</text>
</comment>
<sequence>MEPLAVQIEKAVVQLYGDPSNSDVTAAEKWLISIQESKEVWSVAWQLLERDRVEVQNFGALLLKNKLLKSWNEVPEDQYESLRFQIFQSIMKFSENGQPKMVLTQLCVAMVRYVFHSMPTVWPNAIVSVVHTLSSSQAQANLSGLLELLKVLPEEFEASSDNAFAGKRAIIRSEINKSQSTVFGFIEQILLSNSSLNIRLSALKCLTSWSGFAPLLPELRSLVSLLFQLLHDQQLVNDSIEVLTSLITNEDCYKYPTAVKEFQLLLNSKSDFIQTLLNDTDRDNDLCSMMCVLVTETSVTCVKSLTADINQETTENCEESLETLTLLLRFTTLPGHYPTDEKCSEITFCFWERFLGEIESEEVSKQEFLLEFYEGILVSLVEIFPIKARYPSEEEWVESWSEDEQDEFMRYRDELWDLGESIQLTMHYQFVHHLSLTLSNLFSGQSPPLWQDVEAILFLLQVSAGSITEDTSVFFQSTLSLFPRMPSNNTLAKSALRLLGELAEWFRDSPDVLLAVLPMILDNLSKPTLTASAALAFRDICGDCHGVLANSDISSIVISCQAAFSNPGISSDQCAIMIAAVGLILSSLPLSSLSQPLDILLHSRIENIQTLANGQPSMQTHPLVMKELTILNSFCRHVIPSVQEGEQHPVLTVLIRLWPSLKELLGKWMGDSEVISVCKPPHCTCHFHLL</sequence>
<reference evidence="7" key="2">
    <citation type="submission" date="2024-06" db="UniProtKB">
        <authorList>
            <consortium name="EnsemblMetazoa"/>
        </authorList>
    </citation>
    <scope>IDENTIFICATION</scope>
</reference>
<dbReference type="InterPro" id="IPR016024">
    <property type="entry name" value="ARM-type_fold"/>
</dbReference>
<dbReference type="SUPFAM" id="SSF48371">
    <property type="entry name" value="ARM repeat"/>
    <property type="match status" value="1"/>
</dbReference>
<dbReference type="GO" id="GO:0031267">
    <property type="term" value="F:small GTPase binding"/>
    <property type="evidence" value="ECO:0007669"/>
    <property type="project" value="InterPro"/>
</dbReference>
<dbReference type="GO" id="GO:0006606">
    <property type="term" value="P:protein import into nucleus"/>
    <property type="evidence" value="ECO:0007669"/>
    <property type="project" value="TreeGrafter"/>
</dbReference>
<dbReference type="Gene3D" id="1.25.10.10">
    <property type="entry name" value="Leucine-rich Repeat Variant"/>
    <property type="match status" value="1"/>
</dbReference>
<dbReference type="InterPro" id="IPR051345">
    <property type="entry name" value="Importin_beta-like_NTR"/>
</dbReference>
<proteinExistence type="inferred from homology"/>
<dbReference type="GO" id="GO:0005634">
    <property type="term" value="C:nucleus"/>
    <property type="evidence" value="ECO:0007669"/>
    <property type="project" value="UniProtKB-SubCell"/>
</dbReference>
<accession>A0AAN0JDW0</accession>
<dbReference type="InterPro" id="IPR001494">
    <property type="entry name" value="Importin-beta_N"/>
</dbReference>
<keyword evidence="4" id="KW-0653">Protein transport</keyword>
<dbReference type="InterPro" id="IPR013598">
    <property type="entry name" value="Exportin-1/Importin-b-like"/>
</dbReference>
<dbReference type="Pfam" id="PF08389">
    <property type="entry name" value="Xpo1"/>
    <property type="match status" value="1"/>
</dbReference>
<dbReference type="Proteomes" id="UP000007879">
    <property type="component" value="Unassembled WGS sequence"/>
</dbReference>
<evidence type="ECO:0000256" key="5">
    <source>
        <dbReference type="ARBA" id="ARBA00023242"/>
    </source>
</evidence>
<organism evidence="7 8">
    <name type="scientific">Amphimedon queenslandica</name>
    <name type="common">Sponge</name>
    <dbReference type="NCBI Taxonomy" id="400682"/>
    <lineage>
        <taxon>Eukaryota</taxon>
        <taxon>Metazoa</taxon>
        <taxon>Porifera</taxon>
        <taxon>Demospongiae</taxon>
        <taxon>Heteroscleromorpha</taxon>
        <taxon>Haplosclerida</taxon>
        <taxon>Niphatidae</taxon>
        <taxon>Amphimedon</taxon>
    </lineage>
</organism>
<dbReference type="EnsemblMetazoa" id="XM_019999625.1">
    <property type="protein sequence ID" value="XP_019855184.1"/>
    <property type="gene ID" value="LOC100639451"/>
</dbReference>
<evidence type="ECO:0000313" key="7">
    <source>
        <dbReference type="EnsemblMetazoa" id="XP_019855184.1"/>
    </source>
</evidence>
<protein>
    <recommendedName>
        <fullName evidence="6">Importin N-terminal domain-containing protein</fullName>
    </recommendedName>
</protein>
<evidence type="ECO:0000256" key="3">
    <source>
        <dbReference type="ARBA" id="ARBA00022448"/>
    </source>
</evidence>
<keyword evidence="8" id="KW-1185">Reference proteome</keyword>
<feature type="domain" description="Importin N-terminal" evidence="6">
    <location>
        <begin position="27"/>
        <end position="92"/>
    </location>
</feature>
<dbReference type="InterPro" id="IPR011989">
    <property type="entry name" value="ARM-like"/>
</dbReference>
<dbReference type="SMART" id="SM00913">
    <property type="entry name" value="IBN_N"/>
    <property type="match status" value="1"/>
</dbReference>
<dbReference type="GeneID" id="100639451"/>
<name>A0AAN0JDW0_AMPQE</name>
<keyword evidence="3" id="KW-0813">Transport</keyword>
<evidence type="ECO:0000256" key="1">
    <source>
        <dbReference type="ARBA" id="ARBA00004123"/>
    </source>
</evidence>
<keyword evidence="5" id="KW-0539">Nucleus</keyword>
<dbReference type="Pfam" id="PF24140">
    <property type="entry name" value="TPR_TNPO3_IPO13_3rd"/>
    <property type="match status" value="1"/>
</dbReference>
<evidence type="ECO:0000313" key="8">
    <source>
        <dbReference type="Proteomes" id="UP000007879"/>
    </source>
</evidence>
<dbReference type="PROSITE" id="PS50166">
    <property type="entry name" value="IMPORTIN_B_NT"/>
    <property type="match status" value="1"/>
</dbReference>
<evidence type="ECO:0000259" key="6">
    <source>
        <dbReference type="PROSITE" id="PS50166"/>
    </source>
</evidence>
<dbReference type="InterPro" id="IPR057942">
    <property type="entry name" value="TPR_TNPO3_IPO13_3rd"/>
</dbReference>
<comment type="subcellular location">
    <subcellularLocation>
        <location evidence="1">Nucleus</location>
    </subcellularLocation>
</comment>